<dbReference type="GO" id="GO:0046872">
    <property type="term" value="F:metal ion binding"/>
    <property type="evidence" value="ECO:0007669"/>
    <property type="project" value="UniProtKB-KW"/>
</dbReference>
<comment type="function">
    <text evidence="11">Catalytic subunit of DNA primase, an RNA polymerase that catalyzes the synthesis of short RNA molecules used as primers for DNA polymerase during DNA replication. The small subunit contains the primase catalytic core and has DNA synthesis activity on its own. Binding to the large subunit stabilizes and modulates the activity, increasing the rate of DNA synthesis while decreasing the length of the DNA fragments, and conferring RNA synthesis capability. The DNA polymerase activity may enable DNA primase to also catalyze primer extension after primer synthesis. May also play a role in DNA repair.</text>
</comment>
<evidence type="ECO:0000256" key="8">
    <source>
        <dbReference type="ARBA" id="ARBA00022842"/>
    </source>
</evidence>
<dbReference type="GO" id="GO:1990077">
    <property type="term" value="C:primosome complex"/>
    <property type="evidence" value="ECO:0007669"/>
    <property type="project" value="UniProtKB-KW"/>
</dbReference>
<dbReference type="CDD" id="cd04860">
    <property type="entry name" value="AE_Prim_S"/>
    <property type="match status" value="1"/>
</dbReference>
<comment type="subunit">
    <text evidence="11">Heterodimer of a small subunit (PriS) and a large subunit (PriL).</text>
</comment>
<dbReference type="HAMAP" id="MF_00700">
    <property type="entry name" value="DNA_primase_sml_arc"/>
    <property type="match status" value="1"/>
</dbReference>
<comment type="similarity">
    <text evidence="1 11 12">Belongs to the eukaryotic-type primase small subunit family.</text>
</comment>
<evidence type="ECO:0000313" key="14">
    <source>
        <dbReference type="EMBL" id="HGM46241.1"/>
    </source>
</evidence>
<gene>
    <name evidence="11" type="primary">priS</name>
    <name evidence="14" type="ORF">ENU21_00620</name>
</gene>
<evidence type="ECO:0000256" key="4">
    <source>
        <dbReference type="ARBA" id="ARBA00022679"/>
    </source>
</evidence>
<dbReference type="EMBL" id="DTBQ01000021">
    <property type="protein sequence ID" value="HGM46241.1"/>
    <property type="molecule type" value="Genomic_DNA"/>
</dbReference>
<evidence type="ECO:0000256" key="5">
    <source>
        <dbReference type="ARBA" id="ARBA00022695"/>
    </source>
</evidence>
<keyword evidence="5 11" id="KW-0548">Nucleotidyltransferase</keyword>
<keyword evidence="8 11" id="KW-0460">Magnesium</keyword>
<keyword evidence="10 11" id="KW-0464">Manganese</keyword>
<evidence type="ECO:0000256" key="9">
    <source>
        <dbReference type="ARBA" id="ARBA00023163"/>
    </source>
</evidence>
<feature type="active site" evidence="11">
    <location>
        <position position="91"/>
    </location>
</feature>
<evidence type="ECO:0000256" key="11">
    <source>
        <dbReference type="HAMAP-Rule" id="MF_00700"/>
    </source>
</evidence>
<comment type="caution">
    <text evidence="14">The sequence shown here is derived from an EMBL/GenBank/DDBJ whole genome shotgun (WGS) entry which is preliminary data.</text>
</comment>
<evidence type="ECO:0000256" key="12">
    <source>
        <dbReference type="RuleBase" id="RU003514"/>
    </source>
</evidence>
<keyword evidence="6 11" id="KW-0235">DNA replication</keyword>
<keyword evidence="4 11" id="KW-0808">Transferase</keyword>
<dbReference type="InterPro" id="IPR023639">
    <property type="entry name" value="DNA_primase_ssu_PriS"/>
</dbReference>
<feature type="active site" evidence="11">
    <location>
        <position position="279"/>
    </location>
</feature>
<accession>A0A7C4D1F0</accession>
<reference evidence="14" key="1">
    <citation type="journal article" date="2020" name="mSystems">
        <title>Genome- and Community-Level Interaction Insights into Carbon Utilization and Element Cycling Functions of Hydrothermarchaeota in Hydrothermal Sediment.</title>
        <authorList>
            <person name="Zhou Z."/>
            <person name="Liu Y."/>
            <person name="Xu W."/>
            <person name="Pan J."/>
            <person name="Luo Z.H."/>
            <person name="Li M."/>
        </authorList>
    </citation>
    <scope>NUCLEOTIDE SEQUENCE</scope>
    <source>
        <strain evidence="14">SpSt-649</strain>
    </source>
</reference>
<dbReference type="GO" id="GO:0003899">
    <property type="term" value="F:DNA-directed RNA polymerase activity"/>
    <property type="evidence" value="ECO:0007669"/>
    <property type="project" value="UniProtKB-UniRule"/>
</dbReference>
<evidence type="ECO:0000256" key="7">
    <source>
        <dbReference type="ARBA" id="ARBA00022723"/>
    </source>
</evidence>
<evidence type="ECO:0000256" key="6">
    <source>
        <dbReference type="ARBA" id="ARBA00022705"/>
    </source>
</evidence>
<dbReference type="Gene3D" id="3.90.920.10">
    <property type="entry name" value="DNA primase, PRIM domain"/>
    <property type="match status" value="1"/>
</dbReference>
<evidence type="ECO:0000256" key="2">
    <source>
        <dbReference type="ARBA" id="ARBA00022478"/>
    </source>
</evidence>
<protein>
    <recommendedName>
        <fullName evidence="11">DNA primase small subunit PriS</fullName>
        <ecNumber evidence="11">2.7.7.-</ecNumber>
    </recommendedName>
</protein>
<keyword evidence="3 11" id="KW-0639">Primosome</keyword>
<dbReference type="PANTHER" id="PTHR10536">
    <property type="entry name" value="DNA PRIMASE SMALL SUBUNIT"/>
    <property type="match status" value="1"/>
</dbReference>
<name>A0A7C4D1F0_THEPE</name>
<sequence>MARALESLFKSYYRRTSIPPPPMVESREFGFQFFDSQSMLRHLAFSSGEELNRFLRERVPRHAYYSTALYEHPSAPDMSEKGWRGAEVVFDIDIDHVYTPCKDLHDSWKCLDCGAEGRGAPLKCPACGSEKLERSNWVCNLCINAAREEILKLLDFLELDFGINRKEMRVYFSGHRGFHLHVESEDVLPLEQDVRRELSDYVRGLGLDPETLLKRTRSGKYSLRYGVDAPGWPGRIAKYVALILAEDPSSRGGTPPELPLGAWKELISRAVDELGVKIDEKVTIDTRRLIRLPWTLHGKTGLRVVEFSVGELEAFTAEDLLGKAIVFSQEETRVRMPKRPKRVLFYELEEDGEVIRVPFYLAVYLHANGGAEILDWRPG</sequence>
<dbReference type="Pfam" id="PF01896">
    <property type="entry name" value="DNA_primase_S"/>
    <property type="match status" value="1"/>
</dbReference>
<organism evidence="14">
    <name type="scientific">Thermofilum pendens</name>
    <dbReference type="NCBI Taxonomy" id="2269"/>
    <lineage>
        <taxon>Archaea</taxon>
        <taxon>Thermoproteota</taxon>
        <taxon>Thermoprotei</taxon>
        <taxon>Thermofilales</taxon>
        <taxon>Thermofilaceae</taxon>
        <taxon>Thermofilum</taxon>
    </lineage>
</organism>
<keyword evidence="2 11" id="KW-0240">DNA-directed RNA polymerase</keyword>
<dbReference type="InterPro" id="IPR002755">
    <property type="entry name" value="DNA_primase_S"/>
</dbReference>
<dbReference type="AlphaFoldDB" id="A0A7C4D1F0"/>
<comment type="cofactor">
    <cofactor evidence="11">
        <name>Mg(2+)</name>
        <dbReference type="ChEBI" id="CHEBI:18420"/>
    </cofactor>
    <cofactor evidence="11">
        <name>Mn(2+)</name>
        <dbReference type="ChEBI" id="CHEBI:29035"/>
    </cofactor>
</comment>
<evidence type="ECO:0000256" key="1">
    <source>
        <dbReference type="ARBA" id="ARBA00009762"/>
    </source>
</evidence>
<evidence type="ECO:0000256" key="3">
    <source>
        <dbReference type="ARBA" id="ARBA00022515"/>
    </source>
</evidence>
<comment type="function">
    <text evidence="13">RNA polymerase that catalyzes the synthesis of short RNA molecules used as primers for DNA polymerase during DNA replication.</text>
</comment>
<evidence type="ECO:0000256" key="10">
    <source>
        <dbReference type="ARBA" id="ARBA00023211"/>
    </source>
</evidence>
<dbReference type="SUPFAM" id="SSF56747">
    <property type="entry name" value="Prim-pol domain"/>
    <property type="match status" value="1"/>
</dbReference>
<feature type="active site" evidence="11">
    <location>
        <position position="93"/>
    </location>
</feature>
<dbReference type="InterPro" id="IPR014052">
    <property type="entry name" value="DNA_primase_ssu_euk/arc"/>
</dbReference>
<dbReference type="GO" id="GO:0000428">
    <property type="term" value="C:DNA-directed RNA polymerase complex"/>
    <property type="evidence" value="ECO:0007669"/>
    <property type="project" value="UniProtKB-KW"/>
</dbReference>
<dbReference type="EC" id="2.7.7.-" evidence="11"/>
<proteinExistence type="inferred from homology"/>
<dbReference type="GO" id="GO:0006269">
    <property type="term" value="P:DNA replication, synthesis of primer"/>
    <property type="evidence" value="ECO:0007669"/>
    <property type="project" value="UniProtKB-UniRule"/>
</dbReference>
<evidence type="ECO:0000256" key="13">
    <source>
        <dbReference type="RuleBase" id="RU004224"/>
    </source>
</evidence>
<keyword evidence="7 11" id="KW-0479">Metal-binding</keyword>
<keyword evidence="9 11" id="KW-0804">Transcription</keyword>